<organism evidence="5 6">
    <name type="scientific">Kitasatospora kifunensis</name>
    <name type="common">Streptomyces kifunensis</name>
    <dbReference type="NCBI Taxonomy" id="58351"/>
    <lineage>
        <taxon>Bacteria</taxon>
        <taxon>Bacillati</taxon>
        <taxon>Actinomycetota</taxon>
        <taxon>Actinomycetes</taxon>
        <taxon>Kitasatosporales</taxon>
        <taxon>Streptomycetaceae</taxon>
        <taxon>Kitasatospora</taxon>
    </lineage>
</organism>
<evidence type="ECO:0000313" key="6">
    <source>
        <dbReference type="Proteomes" id="UP000540506"/>
    </source>
</evidence>
<dbReference type="InterPro" id="IPR036390">
    <property type="entry name" value="WH_DNA-bd_sf"/>
</dbReference>
<evidence type="ECO:0000259" key="4">
    <source>
        <dbReference type="SMART" id="SM00418"/>
    </source>
</evidence>
<dbReference type="EMBL" id="JACHJV010000001">
    <property type="protein sequence ID" value="MBB4927164.1"/>
    <property type="molecule type" value="Genomic_DNA"/>
</dbReference>
<proteinExistence type="predicted"/>
<evidence type="ECO:0000313" key="5">
    <source>
        <dbReference type="EMBL" id="MBB4927164.1"/>
    </source>
</evidence>
<dbReference type="GO" id="GO:0003677">
    <property type="term" value="F:DNA binding"/>
    <property type="evidence" value="ECO:0007669"/>
    <property type="project" value="UniProtKB-KW"/>
</dbReference>
<name>A0A7W7VYX8_KITKI</name>
<dbReference type="RefSeq" id="WP_184941175.1">
    <property type="nucleotide sequence ID" value="NZ_JACHJV010000001.1"/>
</dbReference>
<dbReference type="InterPro" id="IPR051011">
    <property type="entry name" value="Metal_resp_trans_reg"/>
</dbReference>
<dbReference type="InterPro" id="IPR036388">
    <property type="entry name" value="WH-like_DNA-bd_sf"/>
</dbReference>
<dbReference type="Proteomes" id="UP000540506">
    <property type="component" value="Unassembled WGS sequence"/>
</dbReference>
<evidence type="ECO:0000256" key="3">
    <source>
        <dbReference type="ARBA" id="ARBA00023163"/>
    </source>
</evidence>
<dbReference type="SUPFAM" id="SSF46785">
    <property type="entry name" value="Winged helix' DNA-binding domain"/>
    <property type="match status" value="1"/>
</dbReference>
<keyword evidence="1" id="KW-0805">Transcription regulation</keyword>
<reference evidence="5 6" key="1">
    <citation type="submission" date="2020-08" db="EMBL/GenBank/DDBJ databases">
        <title>Sequencing the genomes of 1000 actinobacteria strains.</title>
        <authorList>
            <person name="Klenk H.-P."/>
        </authorList>
    </citation>
    <scope>NUCLEOTIDE SEQUENCE [LARGE SCALE GENOMIC DNA]</scope>
    <source>
        <strain evidence="5 6">DSM 41654</strain>
    </source>
</reference>
<dbReference type="InterPro" id="IPR001845">
    <property type="entry name" value="HTH_ArsR_DNA-bd_dom"/>
</dbReference>
<dbReference type="PANTHER" id="PTHR43132:SF6">
    <property type="entry name" value="HTH-TYPE TRANSCRIPTIONAL REPRESSOR CZRA"/>
    <property type="match status" value="1"/>
</dbReference>
<accession>A0A7W7VYX8</accession>
<evidence type="ECO:0000256" key="1">
    <source>
        <dbReference type="ARBA" id="ARBA00023015"/>
    </source>
</evidence>
<dbReference type="GO" id="GO:0003700">
    <property type="term" value="F:DNA-binding transcription factor activity"/>
    <property type="evidence" value="ECO:0007669"/>
    <property type="project" value="InterPro"/>
</dbReference>
<feature type="domain" description="HTH arsR-type" evidence="4">
    <location>
        <begin position="250"/>
        <end position="325"/>
    </location>
</feature>
<dbReference type="AlphaFoldDB" id="A0A7W7VYX8"/>
<dbReference type="SMART" id="SM00418">
    <property type="entry name" value="HTH_ARSR"/>
    <property type="match status" value="1"/>
</dbReference>
<dbReference type="Gene3D" id="1.10.10.10">
    <property type="entry name" value="Winged helix-like DNA-binding domain superfamily/Winged helix DNA-binding domain"/>
    <property type="match status" value="1"/>
</dbReference>
<dbReference type="CDD" id="cd00090">
    <property type="entry name" value="HTH_ARSR"/>
    <property type="match status" value="1"/>
</dbReference>
<protein>
    <submittedName>
        <fullName evidence="5">DNA-binding transcriptional ArsR family regulator</fullName>
    </submittedName>
</protein>
<sequence>MGWWQVDTDTLMRSRFALSPLAEVIASLKTLERGTAAHPGERAWLAEHLPACRERRSGDPVTAQLVRVGLGGAWNAEFLTPTPTGTDEPSFERELARIRATAPDLARADLAVSWGGPLPVGLDRQDVPQRAAALLEWVWARTVLPGWPRRRRIIEADILARTARLGRGGWVAALEGLRPALRWLGEDRLQIIGRDYPPRELTGAQLLFVPVTLSQSWLSWHTPTDAAHRYAVVYPCSGVLAQAGQAAVPQALSRLLGPGRAGALVLLEAPKSTTQLVALTGQGLGSVGRHLKVLLDAGLVGRRRVGRSVLYQWTRAGEVLVRAQEADDNG</sequence>
<keyword evidence="2 5" id="KW-0238">DNA-binding</keyword>
<dbReference type="InterPro" id="IPR011991">
    <property type="entry name" value="ArsR-like_HTH"/>
</dbReference>
<gene>
    <name evidence="5" type="ORF">FHR34_006157</name>
</gene>
<keyword evidence="3" id="KW-0804">Transcription</keyword>
<dbReference type="PANTHER" id="PTHR43132">
    <property type="entry name" value="ARSENICAL RESISTANCE OPERON REPRESSOR ARSR-RELATED"/>
    <property type="match status" value="1"/>
</dbReference>
<keyword evidence="6" id="KW-1185">Reference proteome</keyword>
<comment type="caution">
    <text evidence="5">The sequence shown here is derived from an EMBL/GenBank/DDBJ whole genome shotgun (WGS) entry which is preliminary data.</text>
</comment>
<evidence type="ECO:0000256" key="2">
    <source>
        <dbReference type="ARBA" id="ARBA00023125"/>
    </source>
</evidence>
<dbReference type="Pfam" id="PF01022">
    <property type="entry name" value="HTH_5"/>
    <property type="match status" value="1"/>
</dbReference>